<dbReference type="EMBL" id="REGN01003923">
    <property type="protein sequence ID" value="RNA20089.1"/>
    <property type="molecule type" value="Genomic_DNA"/>
</dbReference>
<reference evidence="1 2" key="1">
    <citation type="journal article" date="2018" name="Sci. Rep.">
        <title>Genomic signatures of local adaptation to the degree of environmental predictability in rotifers.</title>
        <authorList>
            <person name="Franch-Gras L."/>
            <person name="Hahn C."/>
            <person name="Garcia-Roger E.M."/>
            <person name="Carmona M.J."/>
            <person name="Serra M."/>
            <person name="Gomez A."/>
        </authorList>
    </citation>
    <scope>NUCLEOTIDE SEQUENCE [LARGE SCALE GENOMIC DNA]</scope>
    <source>
        <strain evidence="1">HYR1</strain>
    </source>
</reference>
<gene>
    <name evidence="1" type="ORF">BpHYR1_014897</name>
</gene>
<sequence length="177" mass="21116">MIKQHTIPFGLFWSYSHLLNEINKRTEDKEIKIQFLISLSFLEHFLLIFLSDQQKFSSHFELNDALNLLMDYYIPELYSGRLGINYCYYFRGVSKSMFLSSERFNGKFCSKNRILTLNTTERFERKLKGTSCLMSQVKYDDPEYLRMKSIYLSKKAYFKELLDSIIYLKKNSSSSLF</sequence>
<dbReference type="AlphaFoldDB" id="A0A3M7R9E8"/>
<dbReference type="Proteomes" id="UP000276133">
    <property type="component" value="Unassembled WGS sequence"/>
</dbReference>
<proteinExistence type="predicted"/>
<protein>
    <submittedName>
        <fullName evidence="1">Uncharacterized protein</fullName>
    </submittedName>
</protein>
<keyword evidence="2" id="KW-1185">Reference proteome</keyword>
<comment type="caution">
    <text evidence="1">The sequence shown here is derived from an EMBL/GenBank/DDBJ whole genome shotgun (WGS) entry which is preliminary data.</text>
</comment>
<evidence type="ECO:0000313" key="1">
    <source>
        <dbReference type="EMBL" id="RNA20089.1"/>
    </source>
</evidence>
<accession>A0A3M7R9E8</accession>
<name>A0A3M7R9E8_BRAPC</name>
<organism evidence="1 2">
    <name type="scientific">Brachionus plicatilis</name>
    <name type="common">Marine rotifer</name>
    <name type="synonym">Brachionus muelleri</name>
    <dbReference type="NCBI Taxonomy" id="10195"/>
    <lineage>
        <taxon>Eukaryota</taxon>
        <taxon>Metazoa</taxon>
        <taxon>Spiralia</taxon>
        <taxon>Gnathifera</taxon>
        <taxon>Rotifera</taxon>
        <taxon>Eurotatoria</taxon>
        <taxon>Monogononta</taxon>
        <taxon>Pseudotrocha</taxon>
        <taxon>Ploima</taxon>
        <taxon>Brachionidae</taxon>
        <taxon>Brachionus</taxon>
    </lineage>
</organism>
<evidence type="ECO:0000313" key="2">
    <source>
        <dbReference type="Proteomes" id="UP000276133"/>
    </source>
</evidence>